<keyword evidence="4" id="KW-1185">Reference proteome</keyword>
<dbReference type="RefSeq" id="WP_216419033.1">
    <property type="nucleotide sequence ID" value="NZ_JAHLQK010000006.1"/>
</dbReference>
<evidence type="ECO:0000313" key="4">
    <source>
        <dbReference type="Proteomes" id="UP000779508"/>
    </source>
</evidence>
<evidence type="ECO:0000313" key="3">
    <source>
        <dbReference type="EMBL" id="MBU5677922.1"/>
    </source>
</evidence>
<dbReference type="EMBL" id="JAHLQK010000006">
    <property type="protein sequence ID" value="MBU5677922.1"/>
    <property type="molecule type" value="Genomic_DNA"/>
</dbReference>
<dbReference type="SMART" id="SM00646">
    <property type="entry name" value="Ami_3"/>
    <property type="match status" value="1"/>
</dbReference>
<dbReference type="PANTHER" id="PTHR30404">
    <property type="entry name" value="N-ACETYLMURAMOYL-L-ALANINE AMIDASE"/>
    <property type="match status" value="1"/>
</dbReference>
<dbReference type="Pfam" id="PF01520">
    <property type="entry name" value="Amidase_3"/>
    <property type="match status" value="1"/>
</dbReference>
<gene>
    <name evidence="3" type="ORF">KQI88_16005</name>
</gene>
<evidence type="ECO:0000259" key="2">
    <source>
        <dbReference type="SMART" id="SM00646"/>
    </source>
</evidence>
<comment type="caution">
    <text evidence="3">The sequence shown here is derived from an EMBL/GenBank/DDBJ whole genome shotgun (WGS) entry which is preliminary data.</text>
</comment>
<proteinExistence type="predicted"/>
<feature type="domain" description="MurNAc-LAA" evidence="2">
    <location>
        <begin position="65"/>
        <end position="175"/>
    </location>
</feature>
<sequence>MKKYIVVLDPGHGGTDPGAVGPTGLKEKDVAWRIACMVADILMRYGIEIIFTRVGDERVSLDKRVQIANKSKADFFVSIHINSAGNPLATGTETYAYKQGVEGDRLAHSIQSNLVQAIGLSDRGVKYNSLHVTRQTIMPACLVEVAFINNPVEEQLLKNDEFLEKAAVGIAKGILEHVGIDYIPKEDKPMETPQWKKEGIEYLAQNKLMSDPEGWLKKIEEPMSVWAVTTLFMNIHKDLKGDK</sequence>
<dbReference type="CDD" id="cd02696">
    <property type="entry name" value="MurNAc-LAA"/>
    <property type="match status" value="1"/>
</dbReference>
<dbReference type="Proteomes" id="UP000779508">
    <property type="component" value="Unassembled WGS sequence"/>
</dbReference>
<dbReference type="InterPro" id="IPR050695">
    <property type="entry name" value="N-acetylmuramoyl_amidase_3"/>
</dbReference>
<dbReference type="InterPro" id="IPR002508">
    <property type="entry name" value="MurNAc-LAA_cat"/>
</dbReference>
<accession>A0ABS6G617</accession>
<protein>
    <submittedName>
        <fullName evidence="3">N-acetylmuramoyl-L-alanine amidase</fullName>
    </submittedName>
</protein>
<dbReference type="PANTHER" id="PTHR30404:SF0">
    <property type="entry name" value="N-ACETYLMURAMOYL-L-ALANINE AMIDASE AMIC"/>
    <property type="match status" value="1"/>
</dbReference>
<keyword evidence="1" id="KW-0378">Hydrolase</keyword>
<name>A0ABS6G617_9FIRM</name>
<reference evidence="3 4" key="1">
    <citation type="submission" date="2021-06" db="EMBL/GenBank/DDBJ databases">
        <authorList>
            <person name="Sun Q."/>
            <person name="Li D."/>
        </authorList>
    </citation>
    <scope>NUCLEOTIDE SEQUENCE [LARGE SCALE GENOMIC DNA]</scope>
    <source>
        <strain evidence="3 4">MSJ-5</strain>
    </source>
</reference>
<organism evidence="3 4">
    <name type="scientific">Alkaliphilus flagellatus</name>
    <dbReference type="NCBI Taxonomy" id="2841507"/>
    <lineage>
        <taxon>Bacteria</taxon>
        <taxon>Bacillati</taxon>
        <taxon>Bacillota</taxon>
        <taxon>Clostridia</taxon>
        <taxon>Peptostreptococcales</taxon>
        <taxon>Natronincolaceae</taxon>
        <taxon>Alkaliphilus</taxon>
    </lineage>
</organism>
<evidence type="ECO:0000256" key="1">
    <source>
        <dbReference type="ARBA" id="ARBA00022801"/>
    </source>
</evidence>